<evidence type="ECO:0000256" key="1">
    <source>
        <dbReference type="SAM" id="MobiDB-lite"/>
    </source>
</evidence>
<feature type="compositionally biased region" description="Pro residues" evidence="1">
    <location>
        <begin position="168"/>
        <end position="185"/>
    </location>
</feature>
<dbReference type="EMBL" id="MCGR01000004">
    <property type="protein sequence ID" value="ORY90186.1"/>
    <property type="molecule type" value="Genomic_DNA"/>
</dbReference>
<feature type="compositionally biased region" description="Acidic residues" evidence="1">
    <location>
        <begin position="345"/>
        <end position="359"/>
    </location>
</feature>
<keyword evidence="3" id="KW-1185">Reference proteome</keyword>
<feature type="compositionally biased region" description="Basic and acidic residues" evidence="1">
    <location>
        <begin position="944"/>
        <end position="986"/>
    </location>
</feature>
<feature type="compositionally biased region" description="Basic and acidic residues" evidence="1">
    <location>
        <begin position="383"/>
        <end position="396"/>
    </location>
</feature>
<dbReference type="AlphaFoldDB" id="A0A1Y2G4L3"/>
<dbReference type="Proteomes" id="UP000193467">
    <property type="component" value="Unassembled WGS sequence"/>
</dbReference>
<feature type="compositionally biased region" description="Low complexity" evidence="1">
    <location>
        <begin position="817"/>
        <end position="835"/>
    </location>
</feature>
<feature type="compositionally biased region" description="Low complexity" evidence="1">
    <location>
        <begin position="611"/>
        <end position="620"/>
    </location>
</feature>
<sequence>MAPFISLLPVRKDKRLAAAPTQAPVQAPRPASPPPIEFDRFFPPSPAPPTHTKQSPASHQDTDMSVLDFSDLLGDRGENGLDMLNDESFGFLGPDETLATVAGVQLEDKSIVEEVQEPAEPVEEQQEQQPVEVPVVVEPAPAPQPVKKAPTKPRSSLAPLRAVTVQVPLPPSSPPAPSPAPPAPAPQKSAVPAPKRLRASVSRPSHILPKGHPSHPRQSIALALPPPVVEVQEGTVEDIPPPLKTAEPKRSSLKKSSSGSEQSKSEAAPHSRPSTTLAVPSPAPPPQATFDSPIALNPSISTPSPVAVQEHEPFPSPGLAFDGDSSLPTFGVPLDLMGVTKVEEEPELVAEPPVQEEPEPIVKDTSKPRRTTMAVTFALPDLEESREAIQEKRMEEPTVEATEQPSTSASTSTTEPAAPTTKLKRRASRAFESNEALDVPQPSLASSTSRRASRAFASVPPQISSTPGTSLQPTQEVNSSSRRLSTSLPHPSPPEKPPRTVIRLTASASSSAKPVRPRPSTASRPPPSSAPLPAPAPVPSQLQVSAPAAPAPPPTTRPTSSSAGLTLPRDFDFLSRGAEREAERKKRAEHREKERLAKEQEEAEKRKRKATSAWAASSTKESSKGKEKPAEDDPAAKRAKLSASLPPGWPTGERRASTLHSSAPAPRQPRSRPSHVSSSARRRSTAPAPTPEPTADLSSSSSTALTKEALEASALAQVTKVDLKRRVSTYLEGVLPGVLEEDEDYAEEEKMVAEASALKTSTAIGAPAVEEAAPVVSAAPAAAAPAPVVKKSAPVAVQAPSAARRPLAPSDSHNQRKATATAATAPLPLAVKPTTKVQPFTFGSTTHHSRRPTATATTASPIFTESLSAWKSREATAASLGAPPKMSSLGGAAKRVASRAPTMTRPRRMDVLADSQPPAEPKRRKVAPAPRADKADSMKASTTESKETIWARTEQRRVEREAWEKKQRQREEEVRRLKEQQRKEEAEQERLKLKALRDALVIHPHPIPASTYERRVAKRA</sequence>
<protein>
    <recommendedName>
        <fullName evidence="4">TPX2 C-terminal domain-containing protein</fullName>
    </recommendedName>
</protein>
<feature type="compositionally biased region" description="Low complexity" evidence="1">
    <location>
        <begin position="127"/>
        <end position="139"/>
    </location>
</feature>
<name>A0A1Y2G4L3_9BASI</name>
<feature type="compositionally biased region" description="Low complexity" evidence="1">
    <location>
        <begin position="693"/>
        <end position="702"/>
    </location>
</feature>
<feature type="compositionally biased region" description="Pro residues" evidence="1">
    <location>
        <begin position="524"/>
        <end position="538"/>
    </location>
</feature>
<dbReference type="STRING" id="106004.A0A1Y2G4L3"/>
<feature type="region of interest" description="Disordered" evidence="1">
    <location>
        <begin position="800"/>
        <end position="986"/>
    </location>
</feature>
<reference evidence="2 3" key="1">
    <citation type="submission" date="2016-07" db="EMBL/GenBank/DDBJ databases">
        <title>Pervasive Adenine N6-methylation of Active Genes in Fungi.</title>
        <authorList>
            <consortium name="DOE Joint Genome Institute"/>
            <person name="Mondo S.J."/>
            <person name="Dannebaum R.O."/>
            <person name="Kuo R.C."/>
            <person name="Labutti K."/>
            <person name="Haridas S."/>
            <person name="Kuo A."/>
            <person name="Salamov A."/>
            <person name="Ahrendt S.R."/>
            <person name="Lipzen A."/>
            <person name="Sullivan W."/>
            <person name="Andreopoulos W.B."/>
            <person name="Clum A."/>
            <person name="Lindquist E."/>
            <person name="Daum C."/>
            <person name="Ramamoorthy G.K."/>
            <person name="Gryganskyi A."/>
            <person name="Culley D."/>
            <person name="Magnuson J.K."/>
            <person name="James T.Y."/>
            <person name="O'Malley M.A."/>
            <person name="Stajich J.E."/>
            <person name="Spatafora J.W."/>
            <person name="Visel A."/>
            <person name="Grigoriev I.V."/>
        </authorList>
    </citation>
    <scope>NUCLEOTIDE SEQUENCE [LARGE SCALE GENOMIC DNA]</scope>
    <source>
        <strain evidence="2 3">62-1032</strain>
    </source>
</reference>
<evidence type="ECO:0000313" key="2">
    <source>
        <dbReference type="EMBL" id="ORY90186.1"/>
    </source>
</evidence>
<feature type="compositionally biased region" description="Low complexity" evidence="1">
    <location>
        <begin position="852"/>
        <end position="861"/>
    </location>
</feature>
<feature type="region of interest" description="Disordered" evidence="1">
    <location>
        <begin position="345"/>
        <end position="704"/>
    </location>
</feature>
<feature type="compositionally biased region" description="Low complexity" evidence="1">
    <location>
        <begin position="800"/>
        <end position="810"/>
    </location>
</feature>
<feature type="compositionally biased region" description="Low complexity" evidence="1">
    <location>
        <begin position="443"/>
        <end position="458"/>
    </location>
</feature>
<accession>A0A1Y2G4L3</accession>
<evidence type="ECO:0008006" key="4">
    <source>
        <dbReference type="Google" id="ProtNLM"/>
    </source>
</evidence>
<feature type="region of interest" description="Disordered" evidence="1">
    <location>
        <begin position="16"/>
        <end position="64"/>
    </location>
</feature>
<feature type="compositionally biased region" description="Low complexity" evidence="1">
    <location>
        <begin position="17"/>
        <end position="29"/>
    </location>
</feature>
<organism evidence="2 3">
    <name type="scientific">Leucosporidium creatinivorum</name>
    <dbReference type="NCBI Taxonomy" id="106004"/>
    <lineage>
        <taxon>Eukaryota</taxon>
        <taxon>Fungi</taxon>
        <taxon>Dikarya</taxon>
        <taxon>Basidiomycota</taxon>
        <taxon>Pucciniomycotina</taxon>
        <taxon>Microbotryomycetes</taxon>
        <taxon>Leucosporidiales</taxon>
        <taxon>Leucosporidium</taxon>
    </lineage>
</organism>
<feature type="compositionally biased region" description="Basic and acidic residues" evidence="1">
    <location>
        <begin position="621"/>
        <end position="636"/>
    </location>
</feature>
<feature type="compositionally biased region" description="Low complexity" evidence="1">
    <location>
        <begin position="400"/>
        <end position="421"/>
    </location>
</feature>
<feature type="compositionally biased region" description="Basic and acidic residues" evidence="1">
    <location>
        <begin position="569"/>
        <end position="605"/>
    </location>
</feature>
<proteinExistence type="predicted"/>
<evidence type="ECO:0000313" key="3">
    <source>
        <dbReference type="Proteomes" id="UP000193467"/>
    </source>
</evidence>
<gene>
    <name evidence="2" type="ORF">BCR35DRAFT_299751</name>
</gene>
<feature type="region of interest" description="Disordered" evidence="1">
    <location>
        <begin position="111"/>
        <end position="330"/>
    </location>
</feature>
<feature type="compositionally biased region" description="Polar residues" evidence="1">
    <location>
        <begin position="461"/>
        <end position="488"/>
    </location>
</feature>
<feature type="compositionally biased region" description="Acidic residues" evidence="1">
    <location>
        <begin position="114"/>
        <end position="126"/>
    </location>
</feature>
<comment type="caution">
    <text evidence="2">The sequence shown here is derived from an EMBL/GenBank/DDBJ whole genome shotgun (WGS) entry which is preliminary data.</text>
</comment>
<dbReference type="InParanoid" id="A0A1Y2G4L3"/>